<proteinExistence type="predicted"/>
<evidence type="ECO:0000313" key="2">
    <source>
        <dbReference type="Proteomes" id="UP000735302"/>
    </source>
</evidence>
<name>A0AAV4A153_9GAST</name>
<organism evidence="1 2">
    <name type="scientific">Plakobranchus ocellatus</name>
    <dbReference type="NCBI Taxonomy" id="259542"/>
    <lineage>
        <taxon>Eukaryota</taxon>
        <taxon>Metazoa</taxon>
        <taxon>Spiralia</taxon>
        <taxon>Lophotrochozoa</taxon>
        <taxon>Mollusca</taxon>
        <taxon>Gastropoda</taxon>
        <taxon>Heterobranchia</taxon>
        <taxon>Euthyneura</taxon>
        <taxon>Panpulmonata</taxon>
        <taxon>Sacoglossa</taxon>
        <taxon>Placobranchoidea</taxon>
        <taxon>Plakobranchidae</taxon>
        <taxon>Plakobranchus</taxon>
    </lineage>
</organism>
<evidence type="ECO:0008006" key="3">
    <source>
        <dbReference type="Google" id="ProtNLM"/>
    </source>
</evidence>
<dbReference type="EMBL" id="BLXT01003136">
    <property type="protein sequence ID" value="GFO00617.1"/>
    <property type="molecule type" value="Genomic_DNA"/>
</dbReference>
<dbReference type="Proteomes" id="UP000735302">
    <property type="component" value="Unassembled WGS sequence"/>
</dbReference>
<dbReference type="AlphaFoldDB" id="A0AAV4A153"/>
<comment type="caution">
    <text evidence="1">The sequence shown here is derived from an EMBL/GenBank/DDBJ whole genome shotgun (WGS) entry which is preliminary data.</text>
</comment>
<accession>A0AAV4A153</accession>
<protein>
    <recommendedName>
        <fullName evidence="3">Fibronectin type-III domain-containing protein</fullName>
    </recommendedName>
</protein>
<reference evidence="1 2" key="1">
    <citation type="journal article" date="2021" name="Elife">
        <title>Chloroplast acquisition without the gene transfer in kleptoplastic sea slugs, Plakobranchus ocellatus.</title>
        <authorList>
            <person name="Maeda T."/>
            <person name="Takahashi S."/>
            <person name="Yoshida T."/>
            <person name="Shimamura S."/>
            <person name="Takaki Y."/>
            <person name="Nagai Y."/>
            <person name="Toyoda A."/>
            <person name="Suzuki Y."/>
            <person name="Arimoto A."/>
            <person name="Ishii H."/>
            <person name="Satoh N."/>
            <person name="Nishiyama T."/>
            <person name="Hasebe M."/>
            <person name="Maruyama T."/>
            <person name="Minagawa J."/>
            <person name="Obokata J."/>
            <person name="Shigenobu S."/>
        </authorList>
    </citation>
    <scope>NUCLEOTIDE SEQUENCE [LARGE SCALE GENOMIC DNA]</scope>
</reference>
<sequence>MEVRNISGYIEYTLYPMEPQTKWRAPQHQRFEWESGREHEPLNHSGLVCPSLQVATIQSGGTLVSVLWVAPVGRGFDPSTHESYVELEDHTKSLRPDAGERNSTELFSGLQRNTHYYHYVCPISIWY</sequence>
<evidence type="ECO:0000313" key="1">
    <source>
        <dbReference type="EMBL" id="GFO00617.1"/>
    </source>
</evidence>
<gene>
    <name evidence="1" type="ORF">PoB_002712200</name>
</gene>
<keyword evidence="2" id="KW-1185">Reference proteome</keyword>